<name>A0ABU1MZ44_9CAUL</name>
<dbReference type="EMBL" id="JAVDRL010000006">
    <property type="protein sequence ID" value="MDR6531445.1"/>
    <property type="molecule type" value="Genomic_DNA"/>
</dbReference>
<organism evidence="1 2">
    <name type="scientific">Caulobacter rhizosphaerae</name>
    <dbReference type="NCBI Taxonomy" id="2010972"/>
    <lineage>
        <taxon>Bacteria</taxon>
        <taxon>Pseudomonadati</taxon>
        <taxon>Pseudomonadota</taxon>
        <taxon>Alphaproteobacteria</taxon>
        <taxon>Caulobacterales</taxon>
        <taxon>Caulobacteraceae</taxon>
        <taxon>Caulobacter</taxon>
    </lineage>
</organism>
<protein>
    <submittedName>
        <fullName evidence="1">Uncharacterized DUF497 family protein</fullName>
    </submittedName>
</protein>
<reference evidence="1 2" key="1">
    <citation type="submission" date="2023-07" db="EMBL/GenBank/DDBJ databases">
        <title>Sorghum-associated microbial communities from plants grown in Nebraska, USA.</title>
        <authorList>
            <person name="Schachtman D."/>
        </authorList>
    </citation>
    <scope>NUCLEOTIDE SEQUENCE [LARGE SCALE GENOMIC DNA]</scope>
    <source>
        <strain evidence="1 2">DS2154</strain>
    </source>
</reference>
<evidence type="ECO:0000313" key="2">
    <source>
        <dbReference type="Proteomes" id="UP001262754"/>
    </source>
</evidence>
<accession>A0ABU1MZ44</accession>
<dbReference type="InterPro" id="IPR007460">
    <property type="entry name" value="BrnT_toxin"/>
</dbReference>
<dbReference type="Pfam" id="PF04365">
    <property type="entry name" value="BrnT_toxin"/>
    <property type="match status" value="1"/>
</dbReference>
<keyword evidence="2" id="KW-1185">Reference proteome</keyword>
<proteinExistence type="predicted"/>
<gene>
    <name evidence="1" type="ORF">J2800_002192</name>
</gene>
<dbReference type="Gene3D" id="3.10.450.530">
    <property type="entry name" value="Ribonuclease toxin, BrnT, of type II toxin-antitoxin system"/>
    <property type="match status" value="1"/>
</dbReference>
<evidence type="ECO:0000313" key="1">
    <source>
        <dbReference type="EMBL" id="MDR6531445.1"/>
    </source>
</evidence>
<comment type="caution">
    <text evidence="1">The sequence shown here is derived from an EMBL/GenBank/DDBJ whole genome shotgun (WGS) entry which is preliminary data.</text>
</comment>
<dbReference type="Proteomes" id="UP001262754">
    <property type="component" value="Unassembled WGS sequence"/>
</dbReference>
<dbReference type="InterPro" id="IPR038573">
    <property type="entry name" value="BrnT_sf"/>
</dbReference>
<sequence length="74" mass="8740">MSFDDACFAILDPYHLEDIDDRFDYSEERLQIIGLSSQRVLFVVTLSHDENHYRIISARPADRHEEGRYLRGKP</sequence>